<accession>A0A1G6LYN1</accession>
<feature type="domain" description="Ppx/GppA phosphatase N-terminal" evidence="2">
    <location>
        <begin position="21"/>
        <end position="308"/>
    </location>
</feature>
<evidence type="ECO:0000259" key="2">
    <source>
        <dbReference type="Pfam" id="PF02541"/>
    </source>
</evidence>
<feature type="domain" description="Ppx/GppA phosphatase C-terminal" evidence="3">
    <location>
        <begin position="330"/>
        <end position="484"/>
    </location>
</feature>
<feature type="transmembrane region" description="Helical" evidence="1">
    <location>
        <begin position="138"/>
        <end position="155"/>
    </location>
</feature>
<reference evidence="4 6" key="1">
    <citation type="submission" date="2016-10" db="EMBL/GenBank/DDBJ databases">
        <authorList>
            <person name="de Groot N.N."/>
        </authorList>
    </citation>
    <scope>NUCLEOTIDE SEQUENCE [LARGE SCALE GENOMIC DNA]</scope>
    <source>
        <strain evidence="4 6">WG14</strain>
    </source>
</reference>
<evidence type="ECO:0000313" key="6">
    <source>
        <dbReference type="Proteomes" id="UP000199322"/>
    </source>
</evidence>
<dbReference type="Gene3D" id="1.10.3210.10">
    <property type="entry name" value="Hypothetical protein af1432"/>
    <property type="match status" value="1"/>
</dbReference>
<dbReference type="CDD" id="cd00077">
    <property type="entry name" value="HDc"/>
    <property type="match status" value="1"/>
</dbReference>
<dbReference type="CDD" id="cd24006">
    <property type="entry name" value="ASKHA_NBD_PPX_GppA"/>
    <property type="match status" value="1"/>
</dbReference>
<protein>
    <submittedName>
        <fullName evidence="4">Exopolyphosphatase / guanosine-5'-triphosphate,3'-diphosphate pyrophosphatase</fullName>
    </submittedName>
    <submittedName>
        <fullName evidence="5">HD domain-containing protein</fullName>
    </submittedName>
</protein>
<gene>
    <name evidence="5" type="ORF">E4650_07450</name>
    <name evidence="4" type="ORF">SAMN04488588_1172</name>
</gene>
<dbReference type="InterPro" id="IPR003607">
    <property type="entry name" value="HD/PDEase_dom"/>
</dbReference>
<organism evidence="4 6">
    <name type="scientific">Geotoga petraea</name>
    <dbReference type="NCBI Taxonomy" id="28234"/>
    <lineage>
        <taxon>Bacteria</taxon>
        <taxon>Thermotogati</taxon>
        <taxon>Thermotogota</taxon>
        <taxon>Thermotogae</taxon>
        <taxon>Petrotogales</taxon>
        <taxon>Petrotogaceae</taxon>
        <taxon>Geotoga</taxon>
    </lineage>
</organism>
<dbReference type="GO" id="GO:0016462">
    <property type="term" value="F:pyrophosphatase activity"/>
    <property type="evidence" value="ECO:0007669"/>
    <property type="project" value="TreeGrafter"/>
</dbReference>
<evidence type="ECO:0000313" key="5">
    <source>
        <dbReference type="EMBL" id="TGG87572.1"/>
    </source>
</evidence>
<dbReference type="InterPro" id="IPR050273">
    <property type="entry name" value="GppA/Ppx_hydrolase"/>
</dbReference>
<evidence type="ECO:0000259" key="3">
    <source>
        <dbReference type="Pfam" id="PF21447"/>
    </source>
</evidence>
<evidence type="ECO:0000313" key="4">
    <source>
        <dbReference type="EMBL" id="SDC47835.1"/>
    </source>
</evidence>
<dbReference type="Gene3D" id="3.30.420.40">
    <property type="match status" value="1"/>
</dbReference>
<keyword evidence="1" id="KW-0812">Transmembrane</keyword>
<dbReference type="STRING" id="28234.SAMN04488588_1172"/>
<reference evidence="5 7" key="2">
    <citation type="submission" date="2019-04" db="EMBL/GenBank/DDBJ databases">
        <title>Draft genome sequence data and analysis of a Fermenting Bacterium, Geotoga petraea strain HO-Geo1, isolated from heavy-oil petroleum reservoir in Russia.</title>
        <authorList>
            <person name="Grouzdev D.S."/>
            <person name="Semenova E.M."/>
            <person name="Sokolova D.S."/>
            <person name="Tourova T.P."/>
            <person name="Poltaraus A.B."/>
            <person name="Nazina T.N."/>
        </authorList>
    </citation>
    <scope>NUCLEOTIDE SEQUENCE [LARGE SCALE GENOMIC DNA]</scope>
    <source>
        <strain evidence="5 7">HO-Geo1</strain>
    </source>
</reference>
<dbReference type="OrthoDB" id="9814545at2"/>
<dbReference type="AlphaFoldDB" id="A0A1G6LYN1"/>
<name>A0A1G6LYN1_9BACT</name>
<dbReference type="Proteomes" id="UP000199322">
    <property type="component" value="Unassembled WGS sequence"/>
</dbReference>
<proteinExistence type="predicted"/>
<dbReference type="Pfam" id="PF21447">
    <property type="entry name" value="Ppx-GppA_III"/>
    <property type="match status" value="1"/>
</dbReference>
<dbReference type="EMBL" id="FMYV01000004">
    <property type="protein sequence ID" value="SDC47835.1"/>
    <property type="molecule type" value="Genomic_DNA"/>
</dbReference>
<dbReference type="InterPro" id="IPR003695">
    <property type="entry name" value="Ppx_GppA_N"/>
</dbReference>
<dbReference type="PANTHER" id="PTHR30005:SF0">
    <property type="entry name" value="RETROGRADE REGULATION PROTEIN 2"/>
    <property type="match status" value="1"/>
</dbReference>
<evidence type="ECO:0000313" key="7">
    <source>
        <dbReference type="Proteomes" id="UP000297288"/>
    </source>
</evidence>
<dbReference type="SUPFAM" id="SSF109604">
    <property type="entry name" value="HD-domain/PDEase-like"/>
    <property type="match status" value="1"/>
</dbReference>
<keyword evidence="1" id="KW-1133">Transmembrane helix</keyword>
<dbReference type="PANTHER" id="PTHR30005">
    <property type="entry name" value="EXOPOLYPHOSPHATASE"/>
    <property type="match status" value="1"/>
</dbReference>
<dbReference type="InterPro" id="IPR048950">
    <property type="entry name" value="Ppx_GppA_C"/>
</dbReference>
<sequence>MFESKTTAVINLGSDNLYLTIVERQNNNIKILEKLEYPLSMGKDTFTNGYISFEKVDRACEIISGFKKIIDDYKIKDVYATGTTALREASNSYFILDQIQTKTGIKVSIMDDSDEKSYIFRDIIRHLRSNKKYKNKNIFIAYIGTGSLGIAYYTGNTIIYTQNIRIGSLKIAEILSNLQDKTEEFYSVIEDYLSTFTDALRSQMPVGKIDYFIAAGREVELIYNTENENRINGNGEKYLSFRDFEDFYDSIKGKTVNQISTEFNLNEIKSEALIPSMGLYRMLLKLFNIEDIIIHKSNLSESIAYERLFSDMNENLISNFNSFIIDNAEYIGSKYLYDKEHAKNVEKFSILIFDEMKNYHKMGEREKILLRVAAILHDVGKYININKHAKNSYNIVKNSDIVGLSKKDIGIIANIVRLHSKQMLKIDNFYLTKLSLNDRFKVAKMLAILRIADSLDRGHKNNYENVEIKLKKEKLVIKVESYQELMLEEWSFNKKSEFFEEVFGIKPLFKKVKL</sequence>
<keyword evidence="6" id="KW-1185">Reference proteome</keyword>
<evidence type="ECO:0000256" key="1">
    <source>
        <dbReference type="SAM" id="Phobius"/>
    </source>
</evidence>
<dbReference type="EMBL" id="SRME01000004">
    <property type="protein sequence ID" value="TGG87572.1"/>
    <property type="molecule type" value="Genomic_DNA"/>
</dbReference>
<dbReference type="RefSeq" id="WP_091403580.1">
    <property type="nucleotide sequence ID" value="NZ_FMYV01000004.1"/>
</dbReference>
<keyword evidence="1" id="KW-0472">Membrane</keyword>
<dbReference type="Pfam" id="PF02541">
    <property type="entry name" value="Ppx-GppA"/>
    <property type="match status" value="1"/>
</dbReference>
<dbReference type="SUPFAM" id="SSF53067">
    <property type="entry name" value="Actin-like ATPase domain"/>
    <property type="match status" value="2"/>
</dbReference>
<dbReference type="Gene3D" id="3.30.420.150">
    <property type="entry name" value="Exopolyphosphatase. Domain 2"/>
    <property type="match status" value="1"/>
</dbReference>
<dbReference type="InterPro" id="IPR043129">
    <property type="entry name" value="ATPase_NBD"/>
</dbReference>
<dbReference type="Proteomes" id="UP000297288">
    <property type="component" value="Unassembled WGS sequence"/>
</dbReference>